<dbReference type="InterPro" id="IPR016776">
    <property type="entry name" value="ApeP-like_dehydratase"/>
</dbReference>
<reference evidence="1 2" key="1">
    <citation type="submission" date="2019-08" db="EMBL/GenBank/DDBJ databases">
        <title>In-depth cultivation of the pig gut microbiome towards novel bacterial diversity and tailored functional studies.</title>
        <authorList>
            <person name="Wylensek D."/>
            <person name="Hitch T.C.A."/>
            <person name="Clavel T."/>
        </authorList>
    </citation>
    <scope>NUCLEOTIDE SEQUENCE [LARGE SCALE GENOMIC DNA]</scope>
    <source>
        <strain evidence="1 2">Oil-RF-744-WCA-WT-10</strain>
    </source>
</reference>
<name>A0A6L5XF75_9BACT</name>
<proteinExistence type="predicted"/>
<dbReference type="Proteomes" id="UP000483362">
    <property type="component" value="Unassembled WGS sequence"/>
</dbReference>
<dbReference type="Pfam" id="PF22817">
    <property type="entry name" value="ApeP-like"/>
    <property type="match status" value="1"/>
</dbReference>
<keyword evidence="2" id="KW-1185">Reference proteome</keyword>
<evidence type="ECO:0000313" key="2">
    <source>
        <dbReference type="Proteomes" id="UP000483362"/>
    </source>
</evidence>
<comment type="caution">
    <text evidence="1">The sequence shown here is derived from an EMBL/GenBank/DDBJ whole genome shotgun (WGS) entry which is preliminary data.</text>
</comment>
<accession>A0A6L5XF75</accession>
<dbReference type="SUPFAM" id="SSF54637">
    <property type="entry name" value="Thioesterase/thiol ester dehydrase-isomerase"/>
    <property type="match status" value="1"/>
</dbReference>
<dbReference type="AlphaFoldDB" id="A0A6L5XF75"/>
<gene>
    <name evidence="1" type="ORF">FYJ29_07665</name>
</gene>
<protein>
    <submittedName>
        <fullName evidence="1">Pseudouridylate synthase</fullName>
    </submittedName>
</protein>
<organism evidence="1 2">
    <name type="scientific">Sodaliphilus pleomorphus</name>
    <dbReference type="NCBI Taxonomy" id="2606626"/>
    <lineage>
        <taxon>Bacteria</taxon>
        <taxon>Pseudomonadati</taxon>
        <taxon>Bacteroidota</taxon>
        <taxon>Bacteroidia</taxon>
        <taxon>Bacteroidales</taxon>
        <taxon>Muribaculaceae</taxon>
        <taxon>Sodaliphilus</taxon>
    </lineage>
</organism>
<evidence type="ECO:0000313" key="1">
    <source>
        <dbReference type="EMBL" id="MSS17632.1"/>
    </source>
</evidence>
<dbReference type="Gene3D" id="3.10.129.10">
    <property type="entry name" value="Hotdog Thioesterase"/>
    <property type="match status" value="1"/>
</dbReference>
<sequence>MTDYNFNNIDVHELLPQQDPFVMIDRLVHCDTTSTTTRFTVREDNIFAEQGLLNGCALAENMAQTCAARLGFTNKYLLNRPIQLGFIGAIHGMVVNRCPRVGEILTTTIKVKEEIMGLTLVEATITTGGETIASGEMKIAVTDSEMK</sequence>
<dbReference type="EMBL" id="VULT01000010">
    <property type="protein sequence ID" value="MSS17632.1"/>
    <property type="molecule type" value="Genomic_DNA"/>
</dbReference>
<dbReference type="InterPro" id="IPR029069">
    <property type="entry name" value="HotDog_dom_sf"/>
</dbReference>
<dbReference type="RefSeq" id="WP_154329050.1">
    <property type="nucleotide sequence ID" value="NZ_CP045696.1"/>
</dbReference>